<dbReference type="EMBL" id="CAHIKZ030001950">
    <property type="protein sequence ID" value="CAE1277962.1"/>
    <property type="molecule type" value="Genomic_DNA"/>
</dbReference>
<proteinExistence type="predicted"/>
<protein>
    <submittedName>
        <fullName evidence="5">Ankyrin repeat domain-containing protein 10</fullName>
    </submittedName>
</protein>
<evidence type="ECO:0000256" key="4">
    <source>
        <dbReference type="SAM" id="MobiDB-lite"/>
    </source>
</evidence>
<dbReference type="PROSITE" id="PS50088">
    <property type="entry name" value="ANK_REPEAT"/>
    <property type="match status" value="2"/>
</dbReference>
<dbReference type="InterPro" id="IPR002110">
    <property type="entry name" value="Ankyrin_rpt"/>
</dbReference>
<dbReference type="SMART" id="SM00248">
    <property type="entry name" value="ANK"/>
    <property type="match status" value="3"/>
</dbReference>
<evidence type="ECO:0000313" key="6">
    <source>
        <dbReference type="Proteomes" id="UP000597762"/>
    </source>
</evidence>
<dbReference type="SUPFAM" id="SSF48403">
    <property type="entry name" value="Ankyrin repeat"/>
    <property type="match status" value="1"/>
</dbReference>
<name>A0A812CKX3_ACAPH</name>
<feature type="repeat" description="ANK" evidence="3">
    <location>
        <begin position="109"/>
        <end position="141"/>
    </location>
</feature>
<dbReference type="PANTHER" id="PTHR24201">
    <property type="entry name" value="ANK_REP_REGION DOMAIN-CONTAINING PROTEIN"/>
    <property type="match status" value="1"/>
</dbReference>
<keyword evidence="2 3" id="KW-0040">ANK repeat</keyword>
<dbReference type="Proteomes" id="UP000597762">
    <property type="component" value="Unassembled WGS sequence"/>
</dbReference>
<feature type="region of interest" description="Disordered" evidence="4">
    <location>
        <begin position="237"/>
        <end position="284"/>
    </location>
</feature>
<feature type="compositionally biased region" description="Basic and acidic residues" evidence="4">
    <location>
        <begin position="256"/>
        <end position="265"/>
    </location>
</feature>
<dbReference type="Pfam" id="PF12796">
    <property type="entry name" value="Ank_2"/>
    <property type="match status" value="1"/>
</dbReference>
<accession>A0A812CKX3</accession>
<dbReference type="PANTHER" id="PTHR24201:SF17">
    <property type="entry name" value="ANKYRIN REPEAT DOMAIN-CONTAINING PROTEIN 10-LIKE ISOFORM X1"/>
    <property type="match status" value="1"/>
</dbReference>
<reference evidence="5" key="1">
    <citation type="submission" date="2021-01" db="EMBL/GenBank/DDBJ databases">
        <authorList>
            <person name="Li R."/>
            <person name="Bekaert M."/>
        </authorList>
    </citation>
    <scope>NUCLEOTIDE SEQUENCE</scope>
    <source>
        <strain evidence="5">Farmed</strain>
    </source>
</reference>
<feature type="repeat" description="ANK" evidence="3">
    <location>
        <begin position="142"/>
        <end position="174"/>
    </location>
</feature>
<dbReference type="AlphaFoldDB" id="A0A812CKX3"/>
<dbReference type="OrthoDB" id="5402602at2759"/>
<dbReference type="InterPro" id="IPR050776">
    <property type="entry name" value="Ank_Repeat/CDKN_Inhibitor"/>
</dbReference>
<dbReference type="InterPro" id="IPR036770">
    <property type="entry name" value="Ankyrin_rpt-contain_sf"/>
</dbReference>
<sequence>MRRILDVNALYSVSPVAWTVCRSSAISSLECRHVVCSTPSPRDGDVNSLRQLLDERSDHLSSSITSEDCYYGWTPAHWAAYFGKLACLRKLSCHDRPANLKCDMRNSQFLQTPSHLAAYAGHPHCLQWLMQSQASINAQDYLGETPLHKAARTGSMECVSLLVSYQSNFNIQNHKGQTASQLARLCGFPNCATYLEHASSVTLSPLSNMETDDQKTLPSQSIKEPSMTDILMDHGVMQNSKLVGGRKRSREDLEEGSYKKLRQTESDGSTHVSDTAASTPTTNNSVLNSFNASTMADLTDAPMNIQTHQIFWISFCQNDDNAKQPPNMEFENNFCHSSPKFYMDLTECHSS</sequence>
<dbReference type="PROSITE" id="PS50297">
    <property type="entry name" value="ANK_REP_REGION"/>
    <property type="match status" value="1"/>
</dbReference>
<evidence type="ECO:0000256" key="1">
    <source>
        <dbReference type="ARBA" id="ARBA00022737"/>
    </source>
</evidence>
<organism evidence="5 6">
    <name type="scientific">Acanthosepion pharaonis</name>
    <name type="common">Pharaoh cuttlefish</name>
    <name type="synonym">Sepia pharaonis</name>
    <dbReference type="NCBI Taxonomy" id="158019"/>
    <lineage>
        <taxon>Eukaryota</taxon>
        <taxon>Metazoa</taxon>
        <taxon>Spiralia</taxon>
        <taxon>Lophotrochozoa</taxon>
        <taxon>Mollusca</taxon>
        <taxon>Cephalopoda</taxon>
        <taxon>Coleoidea</taxon>
        <taxon>Decapodiformes</taxon>
        <taxon>Sepiida</taxon>
        <taxon>Sepiina</taxon>
        <taxon>Sepiidae</taxon>
        <taxon>Acanthosepion</taxon>
    </lineage>
</organism>
<gene>
    <name evidence="5" type="ORF">SPHA_40957</name>
</gene>
<feature type="compositionally biased region" description="Polar residues" evidence="4">
    <location>
        <begin position="266"/>
        <end position="284"/>
    </location>
</feature>
<comment type="caution">
    <text evidence="5">The sequence shown here is derived from an EMBL/GenBank/DDBJ whole genome shotgun (WGS) entry which is preliminary data.</text>
</comment>
<keyword evidence="6" id="KW-1185">Reference proteome</keyword>
<evidence type="ECO:0000256" key="2">
    <source>
        <dbReference type="ARBA" id="ARBA00023043"/>
    </source>
</evidence>
<keyword evidence="1" id="KW-0677">Repeat</keyword>
<evidence type="ECO:0000313" key="5">
    <source>
        <dbReference type="EMBL" id="CAE1277962.1"/>
    </source>
</evidence>
<dbReference type="Gene3D" id="1.25.40.20">
    <property type="entry name" value="Ankyrin repeat-containing domain"/>
    <property type="match status" value="1"/>
</dbReference>
<evidence type="ECO:0000256" key="3">
    <source>
        <dbReference type="PROSITE-ProRule" id="PRU00023"/>
    </source>
</evidence>